<dbReference type="PANTHER" id="PTHR33164:SF99">
    <property type="entry name" value="MARR FAMILY REGULATORY PROTEIN"/>
    <property type="match status" value="1"/>
</dbReference>
<dbReference type="InterPro" id="IPR036390">
    <property type="entry name" value="WH_DNA-bd_sf"/>
</dbReference>
<protein>
    <submittedName>
        <fullName evidence="2">MarR family transcriptional regulator</fullName>
    </submittedName>
</protein>
<keyword evidence="3" id="KW-1185">Reference proteome</keyword>
<evidence type="ECO:0000313" key="3">
    <source>
        <dbReference type="Proteomes" id="UP000386847"/>
    </source>
</evidence>
<dbReference type="Gene3D" id="1.10.10.10">
    <property type="entry name" value="Winged helix-like DNA-binding domain superfamily/Winged helix DNA-binding domain"/>
    <property type="match status" value="1"/>
</dbReference>
<dbReference type="PROSITE" id="PS50995">
    <property type="entry name" value="HTH_MARR_2"/>
    <property type="match status" value="1"/>
</dbReference>
<dbReference type="SUPFAM" id="SSF46785">
    <property type="entry name" value="Winged helix' DNA-binding domain"/>
    <property type="match status" value="1"/>
</dbReference>
<proteinExistence type="predicted"/>
<dbReference type="PANTHER" id="PTHR33164">
    <property type="entry name" value="TRANSCRIPTIONAL REGULATOR, MARR FAMILY"/>
    <property type="match status" value="1"/>
</dbReference>
<dbReference type="Proteomes" id="UP000386847">
    <property type="component" value="Chromosome"/>
</dbReference>
<gene>
    <name evidence="2" type="ORF">Rai3103_00275</name>
</gene>
<dbReference type="EMBL" id="CP045725">
    <property type="protein sequence ID" value="QGF22379.1"/>
    <property type="molecule type" value="Genomic_DNA"/>
</dbReference>
<dbReference type="RefSeq" id="WP_153570889.1">
    <property type="nucleotide sequence ID" value="NZ_CP045725.1"/>
</dbReference>
<evidence type="ECO:0000313" key="2">
    <source>
        <dbReference type="EMBL" id="QGF22379.1"/>
    </source>
</evidence>
<feature type="domain" description="HTH marR-type" evidence="1">
    <location>
        <begin position="18"/>
        <end position="153"/>
    </location>
</feature>
<sequence length="165" mass="18641">MTASPLTDCPPRWLDEQQQQIWRNYLRGVHRLDEYLDRALRPFDLSLAEYEILVSLSEAEDHRMRMSDLADAVHQSRSRLTHTVSRMESAGLIERLACPSDRRGVWAQLSSRGYDLLVEAAPCHVASVRRALVDAADPDDYEALGRVFAAVLAVPDITPTRGKQV</sequence>
<dbReference type="PRINTS" id="PR00598">
    <property type="entry name" value="HTHMARR"/>
</dbReference>
<dbReference type="InterPro" id="IPR036388">
    <property type="entry name" value="WH-like_DNA-bd_sf"/>
</dbReference>
<dbReference type="SMART" id="SM00347">
    <property type="entry name" value="HTH_MARR"/>
    <property type="match status" value="1"/>
</dbReference>
<organism evidence="2 3">
    <name type="scientific">Raineyella fluvialis</name>
    <dbReference type="NCBI Taxonomy" id="2662261"/>
    <lineage>
        <taxon>Bacteria</taxon>
        <taxon>Bacillati</taxon>
        <taxon>Actinomycetota</taxon>
        <taxon>Actinomycetes</taxon>
        <taxon>Propionibacteriales</taxon>
        <taxon>Propionibacteriaceae</taxon>
        <taxon>Raineyella</taxon>
    </lineage>
</organism>
<reference evidence="2 3" key="1">
    <citation type="submission" date="2019-10" db="EMBL/GenBank/DDBJ databases">
        <title>Genomic analysis of Raineyella sp. CBA3103.</title>
        <authorList>
            <person name="Roh S.W."/>
        </authorList>
    </citation>
    <scope>NUCLEOTIDE SEQUENCE [LARGE SCALE GENOMIC DNA]</scope>
    <source>
        <strain evidence="2 3">CBA3103</strain>
    </source>
</reference>
<name>A0A5Q2F6C3_9ACTN</name>
<dbReference type="GO" id="GO:0003700">
    <property type="term" value="F:DNA-binding transcription factor activity"/>
    <property type="evidence" value="ECO:0007669"/>
    <property type="project" value="InterPro"/>
</dbReference>
<accession>A0A5Q2F6C3</accession>
<dbReference type="InterPro" id="IPR039422">
    <property type="entry name" value="MarR/SlyA-like"/>
</dbReference>
<dbReference type="Pfam" id="PF01047">
    <property type="entry name" value="MarR"/>
    <property type="match status" value="1"/>
</dbReference>
<dbReference type="KEGG" id="rain:Rai3103_00275"/>
<dbReference type="AlphaFoldDB" id="A0A5Q2F6C3"/>
<evidence type="ECO:0000259" key="1">
    <source>
        <dbReference type="PROSITE" id="PS50995"/>
    </source>
</evidence>
<dbReference type="InterPro" id="IPR000835">
    <property type="entry name" value="HTH_MarR-typ"/>
</dbReference>
<dbReference type="GO" id="GO:0006950">
    <property type="term" value="P:response to stress"/>
    <property type="evidence" value="ECO:0007669"/>
    <property type="project" value="TreeGrafter"/>
</dbReference>